<feature type="region of interest" description="Disordered" evidence="1">
    <location>
        <begin position="46"/>
        <end position="68"/>
    </location>
</feature>
<proteinExistence type="predicted"/>
<protein>
    <submittedName>
        <fullName evidence="2">Uncharacterized protein</fullName>
    </submittedName>
</protein>
<comment type="caution">
    <text evidence="2">The sequence shown here is derived from an EMBL/GenBank/DDBJ whole genome shotgun (WGS) entry which is preliminary data.</text>
</comment>
<accession>A0AAE1AHE2</accession>
<keyword evidence="3" id="KW-1185">Reference proteome</keyword>
<dbReference type="AlphaFoldDB" id="A0AAE1AHE2"/>
<evidence type="ECO:0000313" key="2">
    <source>
        <dbReference type="EMBL" id="KAK3787884.1"/>
    </source>
</evidence>
<evidence type="ECO:0000256" key="1">
    <source>
        <dbReference type="SAM" id="MobiDB-lite"/>
    </source>
</evidence>
<dbReference type="Proteomes" id="UP001283361">
    <property type="component" value="Unassembled WGS sequence"/>
</dbReference>
<organism evidence="2 3">
    <name type="scientific">Elysia crispata</name>
    <name type="common">lettuce slug</name>
    <dbReference type="NCBI Taxonomy" id="231223"/>
    <lineage>
        <taxon>Eukaryota</taxon>
        <taxon>Metazoa</taxon>
        <taxon>Spiralia</taxon>
        <taxon>Lophotrochozoa</taxon>
        <taxon>Mollusca</taxon>
        <taxon>Gastropoda</taxon>
        <taxon>Heterobranchia</taxon>
        <taxon>Euthyneura</taxon>
        <taxon>Panpulmonata</taxon>
        <taxon>Sacoglossa</taxon>
        <taxon>Placobranchoidea</taxon>
        <taxon>Plakobranchidae</taxon>
        <taxon>Elysia</taxon>
    </lineage>
</organism>
<feature type="compositionally biased region" description="Basic and acidic residues" evidence="1">
    <location>
        <begin position="58"/>
        <end position="68"/>
    </location>
</feature>
<evidence type="ECO:0000313" key="3">
    <source>
        <dbReference type="Proteomes" id="UP001283361"/>
    </source>
</evidence>
<dbReference type="EMBL" id="JAWDGP010001827">
    <property type="protein sequence ID" value="KAK3787884.1"/>
    <property type="molecule type" value="Genomic_DNA"/>
</dbReference>
<name>A0AAE1AHE2_9GAST</name>
<reference evidence="2" key="1">
    <citation type="journal article" date="2023" name="G3 (Bethesda)">
        <title>A reference genome for the long-term kleptoplast-retaining sea slug Elysia crispata morphotype clarki.</title>
        <authorList>
            <person name="Eastman K.E."/>
            <person name="Pendleton A.L."/>
            <person name="Shaikh M.A."/>
            <person name="Suttiyut T."/>
            <person name="Ogas R."/>
            <person name="Tomko P."/>
            <person name="Gavelis G."/>
            <person name="Widhalm J.R."/>
            <person name="Wisecaver J.H."/>
        </authorList>
    </citation>
    <scope>NUCLEOTIDE SEQUENCE</scope>
    <source>
        <strain evidence="2">ECLA1</strain>
    </source>
</reference>
<sequence length="68" mass="7164">MMLKDGMTSSFVKVGYDLRVTSAVAAVFDLKITEFEVTSSLGHIRAGGENALSGSVEGESKRKDNGAP</sequence>
<gene>
    <name evidence="2" type="ORF">RRG08_022176</name>
</gene>